<protein>
    <submittedName>
        <fullName evidence="3">Uncharacterized protein</fullName>
    </submittedName>
</protein>
<accession>A0A914Y0S1</accession>
<keyword evidence="2" id="KW-1185">Reference proteome</keyword>
<evidence type="ECO:0000313" key="2">
    <source>
        <dbReference type="Proteomes" id="UP000887577"/>
    </source>
</evidence>
<name>A0A914Y0S1_9BILA</name>
<proteinExistence type="predicted"/>
<evidence type="ECO:0000256" key="1">
    <source>
        <dbReference type="SAM" id="SignalP"/>
    </source>
</evidence>
<evidence type="ECO:0000313" key="3">
    <source>
        <dbReference type="WBParaSite" id="PSU_v2.g12385.t1"/>
    </source>
</evidence>
<dbReference type="AlphaFoldDB" id="A0A914Y0S1"/>
<feature type="chain" id="PRO_5037181539" evidence="1">
    <location>
        <begin position="22"/>
        <end position="214"/>
    </location>
</feature>
<organism evidence="2 3">
    <name type="scientific">Panagrolaimus superbus</name>
    <dbReference type="NCBI Taxonomy" id="310955"/>
    <lineage>
        <taxon>Eukaryota</taxon>
        <taxon>Metazoa</taxon>
        <taxon>Ecdysozoa</taxon>
        <taxon>Nematoda</taxon>
        <taxon>Chromadorea</taxon>
        <taxon>Rhabditida</taxon>
        <taxon>Tylenchina</taxon>
        <taxon>Panagrolaimomorpha</taxon>
        <taxon>Panagrolaimoidea</taxon>
        <taxon>Panagrolaimidae</taxon>
        <taxon>Panagrolaimus</taxon>
    </lineage>
</organism>
<dbReference type="WBParaSite" id="PSU_v2.g12385.t1">
    <property type="protein sequence ID" value="PSU_v2.g12385.t1"/>
    <property type="gene ID" value="PSU_v2.g12385"/>
</dbReference>
<reference evidence="3" key="1">
    <citation type="submission" date="2022-11" db="UniProtKB">
        <authorList>
            <consortium name="WormBaseParasite"/>
        </authorList>
    </citation>
    <scope>IDENTIFICATION</scope>
</reference>
<feature type="signal peptide" evidence="1">
    <location>
        <begin position="1"/>
        <end position="21"/>
    </location>
</feature>
<dbReference type="Proteomes" id="UP000887577">
    <property type="component" value="Unplaced"/>
</dbReference>
<keyword evidence="1" id="KW-0732">Signal</keyword>
<sequence>MFHLSTLSLIYFLLLSTVIYSSPQHRYQRDAATEFPQYGDLDLVLQNGDDFLEFRICCTDSYGCYPGSFQFCFETTKQEQSSAGLNGCGGGTCAYKLDYDSKNHYSFFISSLLTTDECLTGKITDKNMFVTYSNTHKEMPGCPLAIKSGNRLKLDVRSIPHGVTVTAINAQQYSEPTSTSAPKNDTSETLADEAGMSDGLKFGLIAGGLIVIFL</sequence>